<gene>
    <name evidence="2" type="ORF">BXZ70DRAFT_12319</name>
</gene>
<comment type="caution">
    <text evidence="2">The sequence shown here is derived from an EMBL/GenBank/DDBJ whole genome shotgun (WGS) entry which is preliminary data.</text>
</comment>
<keyword evidence="3" id="KW-1185">Reference proteome</keyword>
<sequence>MRTAIALKSAQCARTYRSCRTVLFIACHQSGIIGLVLTRIFKHTQSINMSLHPRQTDLVVHPENPHDIMTQTPPNTWASHYRFLSQNDIQVSEGNTDDPLPRNTTALLKPHGQPARPVALKHLSRDLSSEAQEIHLMEYFNDISRRCERENHCVESRLLESTAPDQRIFLVMQRLQDFDEPPFITVGEVVDFVRQVLEGLFYIHRHRVVYGFPYKEKSIGMDAAPLYKDSDMQQLNDQHLRPCTTRTRAPRKVQYYFRDLGMAYKLPDDTDAQYPWTPQDDIKCLGEIIDHSLLKKYTNLAFMEDLVRGMEEPGGISTAEAAVRRFEAVILARPEAELRSRLRKKNEFWVKGLYRNLKHYFRKRKDERYAAIPSLVPHHSQ</sequence>
<feature type="transmembrane region" description="Helical" evidence="1">
    <location>
        <begin position="21"/>
        <end position="41"/>
    </location>
</feature>
<protein>
    <recommendedName>
        <fullName evidence="4">Protein kinase domain-containing protein</fullName>
    </recommendedName>
</protein>
<dbReference type="Proteomes" id="UP000813824">
    <property type="component" value="Unassembled WGS sequence"/>
</dbReference>
<accession>A0A8K0XUL0</accession>
<proteinExistence type="predicted"/>
<keyword evidence="1" id="KW-0472">Membrane</keyword>
<evidence type="ECO:0008006" key="4">
    <source>
        <dbReference type="Google" id="ProtNLM"/>
    </source>
</evidence>
<dbReference type="EMBL" id="JAEVFJ010000001">
    <property type="protein sequence ID" value="KAH8107792.1"/>
    <property type="molecule type" value="Genomic_DNA"/>
</dbReference>
<reference evidence="2" key="1">
    <citation type="journal article" date="2021" name="New Phytol.">
        <title>Evolutionary innovations through gain and loss of genes in the ectomycorrhizal Boletales.</title>
        <authorList>
            <person name="Wu G."/>
            <person name="Miyauchi S."/>
            <person name="Morin E."/>
            <person name="Kuo A."/>
            <person name="Drula E."/>
            <person name="Varga T."/>
            <person name="Kohler A."/>
            <person name="Feng B."/>
            <person name="Cao Y."/>
            <person name="Lipzen A."/>
            <person name="Daum C."/>
            <person name="Hundley H."/>
            <person name="Pangilinan J."/>
            <person name="Johnson J."/>
            <person name="Barry K."/>
            <person name="LaButti K."/>
            <person name="Ng V."/>
            <person name="Ahrendt S."/>
            <person name="Min B."/>
            <person name="Choi I.G."/>
            <person name="Park H."/>
            <person name="Plett J.M."/>
            <person name="Magnuson J."/>
            <person name="Spatafora J.W."/>
            <person name="Nagy L.G."/>
            <person name="Henrissat B."/>
            <person name="Grigoriev I.V."/>
            <person name="Yang Z.L."/>
            <person name="Xu J."/>
            <person name="Martin F.M."/>
        </authorList>
    </citation>
    <scope>NUCLEOTIDE SEQUENCE</scope>
    <source>
        <strain evidence="2">KKN 215</strain>
    </source>
</reference>
<dbReference type="OrthoDB" id="3260792at2759"/>
<evidence type="ECO:0000256" key="1">
    <source>
        <dbReference type="SAM" id="Phobius"/>
    </source>
</evidence>
<evidence type="ECO:0000313" key="2">
    <source>
        <dbReference type="EMBL" id="KAH8107792.1"/>
    </source>
</evidence>
<evidence type="ECO:0000313" key="3">
    <source>
        <dbReference type="Proteomes" id="UP000813824"/>
    </source>
</evidence>
<dbReference type="InterPro" id="IPR011009">
    <property type="entry name" value="Kinase-like_dom_sf"/>
</dbReference>
<name>A0A8K0XUL0_9AGAR</name>
<keyword evidence="1" id="KW-0812">Transmembrane</keyword>
<dbReference type="AlphaFoldDB" id="A0A8K0XUL0"/>
<dbReference type="SUPFAM" id="SSF56112">
    <property type="entry name" value="Protein kinase-like (PK-like)"/>
    <property type="match status" value="1"/>
</dbReference>
<keyword evidence="1" id="KW-1133">Transmembrane helix</keyword>
<organism evidence="2 3">
    <name type="scientific">Cristinia sonorae</name>
    <dbReference type="NCBI Taxonomy" id="1940300"/>
    <lineage>
        <taxon>Eukaryota</taxon>
        <taxon>Fungi</taxon>
        <taxon>Dikarya</taxon>
        <taxon>Basidiomycota</taxon>
        <taxon>Agaricomycotina</taxon>
        <taxon>Agaricomycetes</taxon>
        <taxon>Agaricomycetidae</taxon>
        <taxon>Agaricales</taxon>
        <taxon>Pleurotineae</taxon>
        <taxon>Stephanosporaceae</taxon>
        <taxon>Cristinia</taxon>
    </lineage>
</organism>